<proteinExistence type="predicted"/>
<name>A0A0K8J8M0_9FIRM</name>
<gene>
    <name evidence="1" type="ORF">SD1D_2317</name>
</gene>
<accession>A0A0K8J8M0</accession>
<dbReference type="RefSeq" id="WP_087758917.1">
    <property type="nucleotide sequence ID" value="NZ_DUPS01000059.1"/>
</dbReference>
<dbReference type="KEGG" id="hsd:SD1D_2317"/>
<dbReference type="OrthoDB" id="9800356at2"/>
<dbReference type="InterPro" id="IPR028979">
    <property type="entry name" value="Ser_kin/Pase_Hpr-like_N_sf"/>
</dbReference>
<keyword evidence="2" id="KW-1185">Reference proteome</keyword>
<sequence>MKVEELVEFEEFRLLNEGNNLKREISVPYCCDLLSIAMSKMPENAVWITVMANINTLAVAALAEAACVILAEGSRLDEPAIIKAKEQGITVFYTDQPVFEAALLVYKKLNA</sequence>
<reference evidence="2" key="1">
    <citation type="submission" date="2015-09" db="EMBL/GenBank/DDBJ databases">
        <authorList>
            <person name="Wibberg D."/>
        </authorList>
    </citation>
    <scope>NUCLEOTIDE SEQUENCE [LARGE SCALE GENOMIC DNA]</scope>
    <source>
        <strain evidence="2">SD1D</strain>
    </source>
</reference>
<evidence type="ECO:0000313" key="1">
    <source>
        <dbReference type="EMBL" id="CUH93829.1"/>
    </source>
</evidence>
<dbReference type="Gene3D" id="3.40.1390.20">
    <property type="entry name" value="HprK N-terminal domain-like"/>
    <property type="match status" value="1"/>
</dbReference>
<dbReference type="SUPFAM" id="SSF75138">
    <property type="entry name" value="HprK N-terminal domain-like"/>
    <property type="match status" value="1"/>
</dbReference>
<dbReference type="Proteomes" id="UP000196053">
    <property type="component" value="Chromosome I"/>
</dbReference>
<protein>
    <recommendedName>
        <fullName evidence="3">DRTGG domain-containing protein</fullName>
    </recommendedName>
</protein>
<dbReference type="AlphaFoldDB" id="A0A0K8J8M0"/>
<evidence type="ECO:0008006" key="3">
    <source>
        <dbReference type="Google" id="ProtNLM"/>
    </source>
</evidence>
<dbReference type="EMBL" id="LN879430">
    <property type="protein sequence ID" value="CUH93829.1"/>
    <property type="molecule type" value="Genomic_DNA"/>
</dbReference>
<evidence type="ECO:0000313" key="2">
    <source>
        <dbReference type="Proteomes" id="UP000196053"/>
    </source>
</evidence>
<organism evidence="1 2">
    <name type="scientific">Herbinix luporum</name>
    <dbReference type="NCBI Taxonomy" id="1679721"/>
    <lineage>
        <taxon>Bacteria</taxon>
        <taxon>Bacillati</taxon>
        <taxon>Bacillota</taxon>
        <taxon>Clostridia</taxon>
        <taxon>Lachnospirales</taxon>
        <taxon>Lachnospiraceae</taxon>
        <taxon>Herbinix</taxon>
    </lineage>
</organism>